<proteinExistence type="predicted"/>
<reference evidence="2" key="1">
    <citation type="journal article" date="2011" name="PLoS Genet.">
        <title>Genomic analysis of the necrotrophic fungal pathogens Sclerotinia sclerotiorum and Botrytis cinerea.</title>
        <authorList>
            <person name="Amselem J."/>
            <person name="Cuomo C.A."/>
            <person name="van Kan J.A."/>
            <person name="Viaud M."/>
            <person name="Benito E.P."/>
            <person name="Couloux A."/>
            <person name="Coutinho P.M."/>
            <person name="de Vries R.P."/>
            <person name="Dyer P.S."/>
            <person name="Fillinger S."/>
            <person name="Fournier E."/>
            <person name="Gout L."/>
            <person name="Hahn M."/>
            <person name="Kohn L."/>
            <person name="Lapalu N."/>
            <person name="Plummer K.M."/>
            <person name="Pradier J.M."/>
            <person name="Quevillon E."/>
            <person name="Sharon A."/>
            <person name="Simon A."/>
            <person name="ten Have A."/>
            <person name="Tudzynski B."/>
            <person name="Tudzynski P."/>
            <person name="Wincker P."/>
            <person name="Andrew M."/>
            <person name="Anthouard V."/>
            <person name="Beever R.E."/>
            <person name="Beffa R."/>
            <person name="Benoit I."/>
            <person name="Bouzid O."/>
            <person name="Brault B."/>
            <person name="Chen Z."/>
            <person name="Choquer M."/>
            <person name="Collemare J."/>
            <person name="Cotton P."/>
            <person name="Danchin E.G."/>
            <person name="Da Silva C."/>
            <person name="Gautier A."/>
            <person name="Giraud C."/>
            <person name="Giraud T."/>
            <person name="Gonzalez C."/>
            <person name="Grossetete S."/>
            <person name="Guldener U."/>
            <person name="Henrissat B."/>
            <person name="Howlett B.J."/>
            <person name="Kodira C."/>
            <person name="Kretschmer M."/>
            <person name="Lappartient A."/>
            <person name="Leroch M."/>
            <person name="Levis C."/>
            <person name="Mauceli E."/>
            <person name="Neuveglise C."/>
            <person name="Oeser B."/>
            <person name="Pearson M."/>
            <person name="Poulain J."/>
            <person name="Poussereau N."/>
            <person name="Quesneville H."/>
            <person name="Rascle C."/>
            <person name="Schumacher J."/>
            <person name="Segurens B."/>
            <person name="Sexton A."/>
            <person name="Silva E."/>
            <person name="Sirven C."/>
            <person name="Soanes D.M."/>
            <person name="Talbot N.J."/>
            <person name="Templeton M."/>
            <person name="Yandava C."/>
            <person name="Yarden O."/>
            <person name="Zeng Q."/>
            <person name="Rollins J.A."/>
            <person name="Lebrun M.H."/>
            <person name="Dickman M."/>
        </authorList>
    </citation>
    <scope>NUCLEOTIDE SEQUENCE [LARGE SCALE GENOMIC DNA]</scope>
    <source>
        <strain evidence="2">T4</strain>
    </source>
</reference>
<dbReference type="InParanoid" id="G2YFM9"/>
<gene>
    <name evidence="1" type="ORF">BofuT4_P023860.1</name>
</gene>
<evidence type="ECO:0000313" key="2">
    <source>
        <dbReference type="Proteomes" id="UP000008177"/>
    </source>
</evidence>
<evidence type="ECO:0000313" key="1">
    <source>
        <dbReference type="EMBL" id="CCD50577.1"/>
    </source>
</evidence>
<dbReference type="OrthoDB" id="2544694at2759"/>
<dbReference type="eggNOG" id="ENOG502SI5D">
    <property type="taxonomic scope" value="Eukaryota"/>
</dbReference>
<dbReference type="Proteomes" id="UP000008177">
    <property type="component" value="Unplaced contigs"/>
</dbReference>
<accession>G2YFM9</accession>
<dbReference type="Pfam" id="PF11578">
    <property type="entry name" value="DUF3237"/>
    <property type="match status" value="1"/>
</dbReference>
<dbReference type="AlphaFoldDB" id="G2YFM9"/>
<name>G2YFM9_BOTF4</name>
<dbReference type="Gene3D" id="2.40.160.20">
    <property type="match status" value="1"/>
</dbReference>
<organism evidence="1 2">
    <name type="scientific">Botryotinia fuckeliana (strain T4)</name>
    <name type="common">Noble rot fungus</name>
    <name type="synonym">Botrytis cinerea</name>
    <dbReference type="NCBI Taxonomy" id="999810"/>
    <lineage>
        <taxon>Eukaryota</taxon>
        <taxon>Fungi</taxon>
        <taxon>Dikarya</taxon>
        <taxon>Ascomycota</taxon>
        <taxon>Pezizomycotina</taxon>
        <taxon>Leotiomycetes</taxon>
        <taxon>Helotiales</taxon>
        <taxon>Sclerotiniaceae</taxon>
        <taxon>Botrytis</taxon>
    </lineage>
</organism>
<sequence length="204" mass="21736">MQPFTYLVPALFFNATVNTVKPLGHNSFGAALGLFEFESATLYSEPEFDFQFSASVASGINFATTNENAGISSPDFRGTVVPNDGAAPFQMKMSGVQLGNEAVLPVISGNIPSGLEVPYGTVYRGPNQRRCPNYILTGLIVLTPTFRGGESKYKTLENSVFVASETVSDSGIPGKFLLGVKISKVLASRTNITIGEEFSVSIST</sequence>
<protein>
    <submittedName>
        <fullName evidence="1">Uncharacterized protein</fullName>
    </submittedName>
</protein>
<dbReference type="HOGENOM" id="CLU_107216_0_0_1"/>
<dbReference type="EMBL" id="FQ790327">
    <property type="protein sequence ID" value="CCD50577.1"/>
    <property type="molecule type" value="Genomic_DNA"/>
</dbReference>